<gene>
    <name evidence="2" type="ORF">BT67DRAFT_445437</name>
</gene>
<sequence>MHTNNFGFCLTLRSALCWLAGAAKGARDGFIKQPLLEALQCPLHTRMAGLSSGPVTDAPQTELNLDAEPWMCEPKPGGRPKLKTQWKAAERKMGIAKDVFGWHCLYNSANARPVQRRRGEVVSCL</sequence>
<evidence type="ECO:0000256" key="1">
    <source>
        <dbReference type="SAM" id="SignalP"/>
    </source>
</evidence>
<proteinExistence type="predicted"/>
<comment type="caution">
    <text evidence="2">The sequence shown here is derived from an EMBL/GenBank/DDBJ whole genome shotgun (WGS) entry which is preliminary data.</text>
</comment>
<feature type="signal peptide" evidence="1">
    <location>
        <begin position="1"/>
        <end position="25"/>
    </location>
</feature>
<accession>A0AAN6Z9C7</accession>
<organism evidence="2 3">
    <name type="scientific">Trichocladium antarcticum</name>
    <dbReference type="NCBI Taxonomy" id="1450529"/>
    <lineage>
        <taxon>Eukaryota</taxon>
        <taxon>Fungi</taxon>
        <taxon>Dikarya</taxon>
        <taxon>Ascomycota</taxon>
        <taxon>Pezizomycotina</taxon>
        <taxon>Sordariomycetes</taxon>
        <taxon>Sordariomycetidae</taxon>
        <taxon>Sordariales</taxon>
        <taxon>Chaetomiaceae</taxon>
        <taxon>Trichocladium</taxon>
    </lineage>
</organism>
<dbReference type="Proteomes" id="UP001304895">
    <property type="component" value="Unassembled WGS sequence"/>
</dbReference>
<protein>
    <submittedName>
        <fullName evidence="2">Uncharacterized protein</fullName>
    </submittedName>
</protein>
<feature type="chain" id="PRO_5042863892" evidence="1">
    <location>
        <begin position="26"/>
        <end position="125"/>
    </location>
</feature>
<name>A0AAN6Z9C7_9PEZI</name>
<keyword evidence="3" id="KW-1185">Reference proteome</keyword>
<reference evidence="2" key="2">
    <citation type="submission" date="2023-05" db="EMBL/GenBank/DDBJ databases">
        <authorList>
            <consortium name="Lawrence Berkeley National Laboratory"/>
            <person name="Steindorff A."/>
            <person name="Hensen N."/>
            <person name="Bonometti L."/>
            <person name="Westerberg I."/>
            <person name="Brannstrom I.O."/>
            <person name="Guillou S."/>
            <person name="Cros-Aarteil S."/>
            <person name="Calhoun S."/>
            <person name="Haridas S."/>
            <person name="Kuo A."/>
            <person name="Mondo S."/>
            <person name="Pangilinan J."/>
            <person name="Riley R."/>
            <person name="Labutti K."/>
            <person name="Andreopoulos B."/>
            <person name="Lipzen A."/>
            <person name="Chen C."/>
            <person name="Yanf M."/>
            <person name="Daum C."/>
            <person name="Ng V."/>
            <person name="Clum A."/>
            <person name="Ohm R."/>
            <person name="Martin F."/>
            <person name="Silar P."/>
            <person name="Natvig D."/>
            <person name="Lalanne C."/>
            <person name="Gautier V."/>
            <person name="Ament-Velasquez S.L."/>
            <person name="Kruys A."/>
            <person name="Hutchinson M.I."/>
            <person name="Powell A.J."/>
            <person name="Barry K."/>
            <person name="Miller A.N."/>
            <person name="Grigoriev I.V."/>
            <person name="Debuchy R."/>
            <person name="Gladieux P."/>
            <person name="Thoren M.H."/>
            <person name="Johannesson H."/>
        </authorList>
    </citation>
    <scope>NUCLEOTIDE SEQUENCE</scope>
    <source>
        <strain evidence="2">CBS 123565</strain>
    </source>
</reference>
<keyword evidence="1" id="KW-0732">Signal</keyword>
<dbReference type="AlphaFoldDB" id="A0AAN6Z9C7"/>
<reference evidence="2" key="1">
    <citation type="journal article" date="2023" name="Mol. Phylogenet. Evol.">
        <title>Genome-scale phylogeny and comparative genomics of the fungal order Sordariales.</title>
        <authorList>
            <person name="Hensen N."/>
            <person name="Bonometti L."/>
            <person name="Westerberg I."/>
            <person name="Brannstrom I.O."/>
            <person name="Guillou S."/>
            <person name="Cros-Aarteil S."/>
            <person name="Calhoun S."/>
            <person name="Haridas S."/>
            <person name="Kuo A."/>
            <person name="Mondo S."/>
            <person name="Pangilinan J."/>
            <person name="Riley R."/>
            <person name="LaButti K."/>
            <person name="Andreopoulos B."/>
            <person name="Lipzen A."/>
            <person name="Chen C."/>
            <person name="Yan M."/>
            <person name="Daum C."/>
            <person name="Ng V."/>
            <person name="Clum A."/>
            <person name="Steindorff A."/>
            <person name="Ohm R.A."/>
            <person name="Martin F."/>
            <person name="Silar P."/>
            <person name="Natvig D.O."/>
            <person name="Lalanne C."/>
            <person name="Gautier V."/>
            <person name="Ament-Velasquez S.L."/>
            <person name="Kruys A."/>
            <person name="Hutchinson M.I."/>
            <person name="Powell A.J."/>
            <person name="Barry K."/>
            <person name="Miller A.N."/>
            <person name="Grigoriev I.V."/>
            <person name="Debuchy R."/>
            <person name="Gladieux P."/>
            <person name="Hiltunen Thoren M."/>
            <person name="Johannesson H."/>
        </authorList>
    </citation>
    <scope>NUCLEOTIDE SEQUENCE</scope>
    <source>
        <strain evidence="2">CBS 123565</strain>
    </source>
</reference>
<evidence type="ECO:0000313" key="2">
    <source>
        <dbReference type="EMBL" id="KAK4130625.1"/>
    </source>
</evidence>
<evidence type="ECO:0000313" key="3">
    <source>
        <dbReference type="Proteomes" id="UP001304895"/>
    </source>
</evidence>
<dbReference type="EMBL" id="MU853433">
    <property type="protein sequence ID" value="KAK4130625.1"/>
    <property type="molecule type" value="Genomic_DNA"/>
</dbReference>